<dbReference type="GO" id="GO:0050660">
    <property type="term" value="F:flavin adenine dinucleotide binding"/>
    <property type="evidence" value="ECO:0007669"/>
    <property type="project" value="InterPro"/>
</dbReference>
<feature type="region of interest" description="Disordered" evidence="4">
    <location>
        <begin position="236"/>
        <end position="255"/>
    </location>
</feature>
<dbReference type="InterPro" id="IPR033947">
    <property type="entry name" value="ETF_alpha_N"/>
</dbReference>
<dbReference type="CDD" id="cd01715">
    <property type="entry name" value="ETF_alpha"/>
    <property type="match status" value="1"/>
</dbReference>
<gene>
    <name evidence="6" type="ORF">TQ39_18680</name>
</gene>
<protein>
    <submittedName>
        <fullName evidence="6">Electron transfer flavoprotein subunit alpha</fullName>
    </submittedName>
</protein>
<comment type="caution">
    <text evidence="6">The sequence shown here is derived from an EMBL/GenBank/DDBJ whole genome shotgun (WGS) entry which is preliminary data.</text>
</comment>
<evidence type="ECO:0000259" key="5">
    <source>
        <dbReference type="SMART" id="SM00893"/>
    </source>
</evidence>
<dbReference type="Pfam" id="PF01012">
    <property type="entry name" value="ETF"/>
    <property type="match status" value="1"/>
</dbReference>
<feature type="binding site" evidence="3">
    <location>
        <position position="284"/>
    </location>
    <ligand>
        <name>FAD</name>
        <dbReference type="ChEBI" id="CHEBI:57692"/>
    </ligand>
</feature>
<proteinExistence type="inferred from homology"/>
<feature type="domain" description="Electron transfer flavoprotein alpha/beta-subunit N-terminal" evidence="5">
    <location>
        <begin position="73"/>
        <end position="263"/>
    </location>
</feature>
<dbReference type="SMART" id="SM00893">
    <property type="entry name" value="ETF"/>
    <property type="match status" value="1"/>
</dbReference>
<dbReference type="GO" id="GO:0033539">
    <property type="term" value="P:fatty acid beta-oxidation using acyl-CoA dehydrogenase"/>
    <property type="evidence" value="ECO:0007669"/>
    <property type="project" value="TreeGrafter"/>
</dbReference>
<dbReference type="PATRIC" id="fig|1550024.3.peg.4286"/>
<evidence type="ECO:0000313" key="6">
    <source>
        <dbReference type="EMBL" id="KJF38338.1"/>
    </source>
</evidence>
<dbReference type="PIRSF" id="PIRSF000089">
    <property type="entry name" value="Electra_flavoP_a"/>
    <property type="match status" value="1"/>
</dbReference>
<dbReference type="GeneID" id="42858562"/>
<dbReference type="Proteomes" id="UP000032483">
    <property type="component" value="Unassembled WGS sequence"/>
</dbReference>
<dbReference type="Pfam" id="PF00766">
    <property type="entry name" value="ETF_alpha"/>
    <property type="match status" value="1"/>
</dbReference>
<keyword evidence="7" id="KW-1185">Reference proteome</keyword>
<feature type="binding site" evidence="3">
    <location>
        <begin position="309"/>
        <end position="310"/>
    </location>
    <ligand>
        <name>FAD</name>
        <dbReference type="ChEBI" id="CHEBI:57692"/>
    </ligand>
</feature>
<dbReference type="SUPFAM" id="SSF52402">
    <property type="entry name" value="Adenine nucleotide alpha hydrolases-like"/>
    <property type="match status" value="1"/>
</dbReference>
<dbReference type="InterPro" id="IPR029035">
    <property type="entry name" value="DHS-like_NAD/FAD-binding_dom"/>
</dbReference>
<evidence type="ECO:0000256" key="2">
    <source>
        <dbReference type="ARBA" id="ARBA00022630"/>
    </source>
</evidence>
<dbReference type="EMBL" id="JXXK01000050">
    <property type="protein sequence ID" value="KJF38338.1"/>
    <property type="molecule type" value="Genomic_DNA"/>
</dbReference>
<dbReference type="RefSeq" id="WP_050006644.1">
    <property type="nucleotide sequence ID" value="NZ_CAUEXJ010000047.1"/>
</dbReference>
<sequence length="399" mass="42955">MAGLTIHSEKLTPALAKELSALCPFGALEETAEGLAVGAGCKMCRLCVKKSSGVITEEETPKPQINKEEWVGVAVFADFAHGRLHPVTLELLGKAQELAAVTGHPVYALLLGSDTQKAVAELLRYGADRVYVYDHPALAEFTIEPYADAFADFIENVKPSSILVGATNLGRSLAPRVAARFGTGLTADCTVLEMEQNTDLVQIRPAFGGNIMARIITPNHRPQFCTVRYKIFSHPQPMERPRGTVQPMTLPQPKKPYGIRVDKVERLPKEMDISDADTIVAVGRGVRTQADLELARQLAEALNAQLACTRPLVENGWLDAKHQIGLSGRTVKPKLLIALGISGAVQFTAGMRGADCIIAVNSDEGAPIFGAAHYGLVGDLYEMVPALLKMTKEDAAHVS</sequence>
<accession>A0A0D8IXT6</accession>
<dbReference type="Gene3D" id="3.40.50.1220">
    <property type="entry name" value="TPP-binding domain"/>
    <property type="match status" value="1"/>
</dbReference>
<evidence type="ECO:0000256" key="4">
    <source>
        <dbReference type="SAM" id="MobiDB-lite"/>
    </source>
</evidence>
<evidence type="ECO:0000256" key="1">
    <source>
        <dbReference type="ARBA" id="ARBA00005817"/>
    </source>
</evidence>
<feature type="binding site" evidence="3">
    <location>
        <position position="361"/>
    </location>
    <ligand>
        <name>FAD</name>
        <dbReference type="ChEBI" id="CHEBI:57692"/>
    </ligand>
</feature>
<dbReference type="InterPro" id="IPR001308">
    <property type="entry name" value="ETF_a/FixB"/>
</dbReference>
<evidence type="ECO:0000313" key="7">
    <source>
        <dbReference type="Proteomes" id="UP000032483"/>
    </source>
</evidence>
<dbReference type="GO" id="GO:0009055">
    <property type="term" value="F:electron transfer activity"/>
    <property type="evidence" value="ECO:0007669"/>
    <property type="project" value="InterPro"/>
</dbReference>
<organism evidence="6 7">
    <name type="scientific">Ruthenibacterium lactatiformans</name>
    <dbReference type="NCBI Taxonomy" id="1550024"/>
    <lineage>
        <taxon>Bacteria</taxon>
        <taxon>Bacillati</taxon>
        <taxon>Bacillota</taxon>
        <taxon>Clostridia</taxon>
        <taxon>Eubacteriales</taxon>
        <taxon>Oscillospiraceae</taxon>
        <taxon>Ruthenibacterium</taxon>
    </lineage>
</organism>
<dbReference type="PANTHER" id="PTHR43153">
    <property type="entry name" value="ELECTRON TRANSFER FLAVOPROTEIN ALPHA"/>
    <property type="match status" value="1"/>
</dbReference>
<name>A0A0D8IXT6_9FIRM</name>
<dbReference type="InterPro" id="IPR014729">
    <property type="entry name" value="Rossmann-like_a/b/a_fold"/>
</dbReference>
<dbReference type="PANTHER" id="PTHR43153:SF1">
    <property type="entry name" value="ELECTRON TRANSFER FLAVOPROTEIN SUBUNIT ALPHA, MITOCHONDRIAL"/>
    <property type="match status" value="1"/>
</dbReference>
<dbReference type="InterPro" id="IPR014731">
    <property type="entry name" value="ETF_asu_C"/>
</dbReference>
<dbReference type="AlphaFoldDB" id="A0A0D8IXT6"/>
<dbReference type="SUPFAM" id="SSF52467">
    <property type="entry name" value="DHS-like NAD/FAD-binding domain"/>
    <property type="match status" value="1"/>
</dbReference>
<comment type="cofactor">
    <cofactor evidence="3">
        <name>FAD</name>
        <dbReference type="ChEBI" id="CHEBI:57692"/>
    </cofactor>
    <text evidence="3">Binds 1 FAD per dimer.</text>
</comment>
<feature type="binding site" evidence="3">
    <location>
        <begin position="323"/>
        <end position="327"/>
    </location>
    <ligand>
        <name>FAD</name>
        <dbReference type="ChEBI" id="CHEBI:57692"/>
    </ligand>
</feature>
<reference evidence="6" key="1">
    <citation type="submission" date="2015-02" db="EMBL/GenBank/DDBJ databases">
        <title>A novel member of the family Ruminococcaceae isolated from human feces.</title>
        <authorList>
            <person name="Shkoporov A.N."/>
            <person name="Chaplin A.V."/>
            <person name="Motuzova O.V."/>
            <person name="Kafarskaia L.I."/>
            <person name="Khokhlova E.V."/>
            <person name="Efimov B.A."/>
        </authorList>
    </citation>
    <scope>NUCLEOTIDE SEQUENCE [LARGE SCALE GENOMIC DNA]</scope>
    <source>
        <strain evidence="6">585-1</strain>
    </source>
</reference>
<comment type="similarity">
    <text evidence="1">Belongs to the ETF alpha-subunit/FixB family.</text>
</comment>
<evidence type="ECO:0000256" key="3">
    <source>
        <dbReference type="PIRSR" id="PIRSR000089-1"/>
    </source>
</evidence>
<keyword evidence="2" id="KW-0285">Flavoprotein</keyword>
<keyword evidence="3" id="KW-0274">FAD</keyword>
<dbReference type="Gene3D" id="3.40.50.620">
    <property type="entry name" value="HUPs"/>
    <property type="match status" value="1"/>
</dbReference>
<dbReference type="InterPro" id="IPR014730">
    <property type="entry name" value="ETF_a/b_N"/>
</dbReference>